<organism evidence="1 2">
    <name type="scientific">Elysia crispata</name>
    <name type="common">lettuce slug</name>
    <dbReference type="NCBI Taxonomy" id="231223"/>
    <lineage>
        <taxon>Eukaryota</taxon>
        <taxon>Metazoa</taxon>
        <taxon>Spiralia</taxon>
        <taxon>Lophotrochozoa</taxon>
        <taxon>Mollusca</taxon>
        <taxon>Gastropoda</taxon>
        <taxon>Heterobranchia</taxon>
        <taxon>Euthyneura</taxon>
        <taxon>Panpulmonata</taxon>
        <taxon>Sacoglossa</taxon>
        <taxon>Placobranchoidea</taxon>
        <taxon>Plakobranchidae</taxon>
        <taxon>Elysia</taxon>
    </lineage>
</organism>
<dbReference type="Proteomes" id="UP001283361">
    <property type="component" value="Unassembled WGS sequence"/>
</dbReference>
<proteinExistence type="predicted"/>
<reference evidence="1" key="1">
    <citation type="journal article" date="2023" name="G3 (Bethesda)">
        <title>A reference genome for the long-term kleptoplast-retaining sea slug Elysia crispata morphotype clarki.</title>
        <authorList>
            <person name="Eastman K.E."/>
            <person name="Pendleton A.L."/>
            <person name="Shaikh M.A."/>
            <person name="Suttiyut T."/>
            <person name="Ogas R."/>
            <person name="Tomko P."/>
            <person name="Gavelis G."/>
            <person name="Widhalm J.R."/>
            <person name="Wisecaver J.H."/>
        </authorList>
    </citation>
    <scope>NUCLEOTIDE SEQUENCE</scope>
    <source>
        <strain evidence="1">ECLA1</strain>
    </source>
</reference>
<protein>
    <submittedName>
        <fullName evidence="1">Uncharacterized protein</fullName>
    </submittedName>
</protein>
<keyword evidence="2" id="KW-1185">Reference proteome</keyword>
<dbReference type="AlphaFoldDB" id="A0AAE1E241"/>
<dbReference type="EMBL" id="JAWDGP010001486">
    <property type="protein sequence ID" value="KAK3791132.1"/>
    <property type="molecule type" value="Genomic_DNA"/>
</dbReference>
<sequence length="110" mass="12183">MKGRRVLQKKPKAKVNNKSLCLLSHLDQRFSDLAVSSCLLVGVRADKARQPSLRAMLFIISCDFSIWFKTVYHSSQDNLTNTGRCQDCVAFISSIALLGVTVLDSITPPV</sequence>
<evidence type="ECO:0000313" key="1">
    <source>
        <dbReference type="EMBL" id="KAK3791132.1"/>
    </source>
</evidence>
<gene>
    <name evidence="1" type="ORF">RRG08_010532</name>
</gene>
<evidence type="ECO:0000313" key="2">
    <source>
        <dbReference type="Proteomes" id="UP001283361"/>
    </source>
</evidence>
<name>A0AAE1E241_9GAST</name>
<comment type="caution">
    <text evidence="1">The sequence shown here is derived from an EMBL/GenBank/DDBJ whole genome shotgun (WGS) entry which is preliminary data.</text>
</comment>
<accession>A0AAE1E241</accession>